<evidence type="ECO:0000259" key="6">
    <source>
        <dbReference type="Pfam" id="PF06803"/>
    </source>
</evidence>
<evidence type="ECO:0000313" key="7">
    <source>
        <dbReference type="EMBL" id="MBP1924957.1"/>
    </source>
</evidence>
<dbReference type="Proteomes" id="UP001519342">
    <property type="component" value="Unassembled WGS sequence"/>
</dbReference>
<evidence type="ECO:0000256" key="4">
    <source>
        <dbReference type="ARBA" id="ARBA00023136"/>
    </source>
</evidence>
<reference evidence="7 8" key="1">
    <citation type="submission" date="2021-03" db="EMBL/GenBank/DDBJ databases">
        <title>Genomic Encyclopedia of Type Strains, Phase IV (KMG-IV): sequencing the most valuable type-strain genomes for metagenomic binning, comparative biology and taxonomic classification.</title>
        <authorList>
            <person name="Goeker M."/>
        </authorList>
    </citation>
    <scope>NUCLEOTIDE SEQUENCE [LARGE SCALE GENOMIC DNA]</scope>
    <source>
        <strain evidence="7 8">DSM 24004</strain>
    </source>
</reference>
<feature type="domain" description="DUF1232" evidence="6">
    <location>
        <begin position="24"/>
        <end position="57"/>
    </location>
</feature>
<dbReference type="InterPro" id="IPR010652">
    <property type="entry name" value="DUF1232"/>
</dbReference>
<keyword evidence="8" id="KW-1185">Reference proteome</keyword>
<dbReference type="EMBL" id="JAGGKS010000002">
    <property type="protein sequence ID" value="MBP1924957.1"/>
    <property type="molecule type" value="Genomic_DNA"/>
</dbReference>
<keyword evidence="3 5" id="KW-1133">Transmembrane helix</keyword>
<evidence type="ECO:0000313" key="8">
    <source>
        <dbReference type="Proteomes" id="UP001519342"/>
    </source>
</evidence>
<dbReference type="RefSeq" id="WP_209510714.1">
    <property type="nucleotide sequence ID" value="NZ_JAGGKS010000002.1"/>
</dbReference>
<organism evidence="7 8">
    <name type="scientific">Sedimentibacter acidaminivorans</name>
    <dbReference type="NCBI Taxonomy" id="913099"/>
    <lineage>
        <taxon>Bacteria</taxon>
        <taxon>Bacillati</taxon>
        <taxon>Bacillota</taxon>
        <taxon>Tissierellia</taxon>
        <taxon>Sedimentibacter</taxon>
    </lineage>
</organism>
<proteinExistence type="predicted"/>
<comment type="subcellular location">
    <subcellularLocation>
        <location evidence="1">Endomembrane system</location>
        <topology evidence="1">Multi-pass membrane protein</topology>
    </subcellularLocation>
</comment>
<keyword evidence="4 5" id="KW-0472">Membrane</keyword>
<name>A0ABS4GBQ1_9FIRM</name>
<dbReference type="Pfam" id="PF06803">
    <property type="entry name" value="DUF1232"/>
    <property type="match status" value="1"/>
</dbReference>
<sequence length="97" mass="11482">MSVLFRISLIFKFLFDKKIPLKEKWWIIIPVIYILSPVDLIPEPILGFGFIDDLVMLGYLLAVVMEKTKKYNKKNDVSEDKIIENVDYEIKDDEEEK</sequence>
<keyword evidence="2 5" id="KW-0812">Transmembrane</keyword>
<protein>
    <submittedName>
        <fullName evidence="7">Uncharacterized membrane protein YkvA (DUF1232 family)</fullName>
    </submittedName>
</protein>
<evidence type="ECO:0000256" key="5">
    <source>
        <dbReference type="SAM" id="Phobius"/>
    </source>
</evidence>
<evidence type="ECO:0000256" key="1">
    <source>
        <dbReference type="ARBA" id="ARBA00004127"/>
    </source>
</evidence>
<gene>
    <name evidence="7" type="ORF">J2Z76_000814</name>
</gene>
<comment type="caution">
    <text evidence="7">The sequence shown here is derived from an EMBL/GenBank/DDBJ whole genome shotgun (WGS) entry which is preliminary data.</text>
</comment>
<evidence type="ECO:0000256" key="2">
    <source>
        <dbReference type="ARBA" id="ARBA00022692"/>
    </source>
</evidence>
<evidence type="ECO:0000256" key="3">
    <source>
        <dbReference type="ARBA" id="ARBA00022989"/>
    </source>
</evidence>
<feature type="transmembrane region" description="Helical" evidence="5">
    <location>
        <begin position="44"/>
        <end position="64"/>
    </location>
</feature>
<accession>A0ABS4GBQ1</accession>